<evidence type="ECO:0000256" key="1">
    <source>
        <dbReference type="ARBA" id="ARBA00002121"/>
    </source>
</evidence>
<dbReference type="EC" id="2.7.1.26" evidence="15"/>
<dbReference type="GO" id="GO:0003919">
    <property type="term" value="F:FMN adenylyltransferase activity"/>
    <property type="evidence" value="ECO:0007669"/>
    <property type="project" value="UniProtKB-UniRule"/>
</dbReference>
<dbReference type="SMART" id="SM00904">
    <property type="entry name" value="Flavokinase"/>
    <property type="match status" value="1"/>
</dbReference>
<evidence type="ECO:0000256" key="4">
    <source>
        <dbReference type="ARBA" id="ARBA00022630"/>
    </source>
</evidence>
<dbReference type="Pfam" id="PF06574">
    <property type="entry name" value="FAD_syn"/>
    <property type="match status" value="1"/>
</dbReference>
<reference evidence="18" key="1">
    <citation type="submission" date="2021-01" db="EMBL/GenBank/DDBJ databases">
        <title>Whole genome shotgun sequence of Cellulomonas chitinilytica NBRC 110799.</title>
        <authorList>
            <person name="Komaki H."/>
            <person name="Tamura T."/>
        </authorList>
    </citation>
    <scope>NUCLEOTIDE SEQUENCE</scope>
    <source>
        <strain evidence="18">NBRC 110799</strain>
    </source>
</reference>
<feature type="domain" description="Riboflavin kinase" evidence="17">
    <location>
        <begin position="199"/>
        <end position="337"/>
    </location>
</feature>
<gene>
    <name evidence="18" type="ORF">Cch01nite_25960</name>
</gene>
<evidence type="ECO:0000256" key="3">
    <source>
        <dbReference type="ARBA" id="ARBA00005201"/>
    </source>
</evidence>
<feature type="compositionally biased region" description="Low complexity" evidence="16">
    <location>
        <begin position="340"/>
        <end position="350"/>
    </location>
</feature>
<dbReference type="AlphaFoldDB" id="A0A919P491"/>
<evidence type="ECO:0000256" key="10">
    <source>
        <dbReference type="ARBA" id="ARBA00022827"/>
    </source>
</evidence>
<keyword evidence="9 15" id="KW-0418">Kinase</keyword>
<comment type="catalytic activity">
    <reaction evidence="13 15">
        <text>riboflavin + ATP = FMN + ADP + H(+)</text>
        <dbReference type="Rhea" id="RHEA:14357"/>
        <dbReference type="ChEBI" id="CHEBI:15378"/>
        <dbReference type="ChEBI" id="CHEBI:30616"/>
        <dbReference type="ChEBI" id="CHEBI:57986"/>
        <dbReference type="ChEBI" id="CHEBI:58210"/>
        <dbReference type="ChEBI" id="CHEBI:456216"/>
        <dbReference type="EC" id="2.7.1.26"/>
    </reaction>
</comment>
<evidence type="ECO:0000256" key="6">
    <source>
        <dbReference type="ARBA" id="ARBA00022679"/>
    </source>
</evidence>
<feature type="region of interest" description="Disordered" evidence="16">
    <location>
        <begin position="340"/>
        <end position="363"/>
    </location>
</feature>
<dbReference type="PANTHER" id="PTHR22749:SF6">
    <property type="entry name" value="RIBOFLAVIN KINASE"/>
    <property type="match status" value="1"/>
</dbReference>
<evidence type="ECO:0000256" key="2">
    <source>
        <dbReference type="ARBA" id="ARBA00004726"/>
    </source>
</evidence>
<dbReference type="GO" id="GO:0006747">
    <property type="term" value="P:FAD biosynthetic process"/>
    <property type="evidence" value="ECO:0007669"/>
    <property type="project" value="UniProtKB-UniRule"/>
</dbReference>
<comment type="pathway">
    <text evidence="3 15">Cofactor biosynthesis; FMN biosynthesis; FMN from riboflavin (ATP route): step 1/1.</text>
</comment>
<accession>A0A919P491</accession>
<comment type="catalytic activity">
    <reaction evidence="14 15">
        <text>FMN + ATP + H(+) = FAD + diphosphate</text>
        <dbReference type="Rhea" id="RHEA:17237"/>
        <dbReference type="ChEBI" id="CHEBI:15378"/>
        <dbReference type="ChEBI" id="CHEBI:30616"/>
        <dbReference type="ChEBI" id="CHEBI:33019"/>
        <dbReference type="ChEBI" id="CHEBI:57692"/>
        <dbReference type="ChEBI" id="CHEBI:58210"/>
        <dbReference type="EC" id="2.7.7.2"/>
    </reaction>
</comment>
<keyword evidence="8 15" id="KW-0547">Nucleotide-binding</keyword>
<name>A0A919P491_9CELL</name>
<dbReference type="FunFam" id="3.40.50.620:FF:000021">
    <property type="entry name" value="Riboflavin biosynthesis protein"/>
    <property type="match status" value="1"/>
</dbReference>
<comment type="caution">
    <text evidence="18">The sequence shown here is derived from an EMBL/GenBank/DDBJ whole genome shotgun (WGS) entry which is preliminary data.</text>
</comment>
<keyword evidence="10 15" id="KW-0274">FAD</keyword>
<dbReference type="SUPFAM" id="SSF52374">
    <property type="entry name" value="Nucleotidylyl transferase"/>
    <property type="match status" value="1"/>
</dbReference>
<dbReference type="EC" id="2.7.7.2" evidence="15"/>
<evidence type="ECO:0000256" key="7">
    <source>
        <dbReference type="ARBA" id="ARBA00022695"/>
    </source>
</evidence>
<evidence type="ECO:0000256" key="5">
    <source>
        <dbReference type="ARBA" id="ARBA00022643"/>
    </source>
</evidence>
<evidence type="ECO:0000256" key="12">
    <source>
        <dbReference type="ARBA" id="ARBA00023268"/>
    </source>
</evidence>
<keyword evidence="7 15" id="KW-0548">Nucleotidyltransferase</keyword>
<protein>
    <recommendedName>
        <fullName evidence="15">Riboflavin biosynthesis protein</fullName>
    </recommendedName>
    <domain>
        <recommendedName>
            <fullName evidence="15">Riboflavin kinase</fullName>
            <ecNumber evidence="15">2.7.1.26</ecNumber>
        </recommendedName>
        <alternativeName>
            <fullName evidence="15">Flavokinase</fullName>
        </alternativeName>
    </domain>
    <domain>
        <recommendedName>
            <fullName evidence="15">FMN adenylyltransferase</fullName>
            <ecNumber evidence="15">2.7.7.2</ecNumber>
        </recommendedName>
        <alternativeName>
            <fullName evidence="15">FAD pyrophosphorylase</fullName>
        </alternativeName>
        <alternativeName>
            <fullName evidence="15">FAD synthase</fullName>
        </alternativeName>
    </domain>
</protein>
<evidence type="ECO:0000256" key="9">
    <source>
        <dbReference type="ARBA" id="ARBA00022777"/>
    </source>
</evidence>
<evidence type="ECO:0000256" key="14">
    <source>
        <dbReference type="ARBA" id="ARBA00049494"/>
    </source>
</evidence>
<dbReference type="Proteomes" id="UP000632740">
    <property type="component" value="Unassembled WGS sequence"/>
</dbReference>
<evidence type="ECO:0000256" key="16">
    <source>
        <dbReference type="SAM" id="MobiDB-lite"/>
    </source>
</evidence>
<dbReference type="InterPro" id="IPR023468">
    <property type="entry name" value="Riboflavin_kinase"/>
</dbReference>
<dbReference type="GO" id="GO:0009398">
    <property type="term" value="P:FMN biosynthetic process"/>
    <property type="evidence" value="ECO:0007669"/>
    <property type="project" value="UniProtKB-UniRule"/>
</dbReference>
<dbReference type="GO" id="GO:0009231">
    <property type="term" value="P:riboflavin biosynthetic process"/>
    <property type="evidence" value="ECO:0007669"/>
    <property type="project" value="InterPro"/>
</dbReference>
<dbReference type="GO" id="GO:0008531">
    <property type="term" value="F:riboflavin kinase activity"/>
    <property type="evidence" value="ECO:0007669"/>
    <property type="project" value="UniProtKB-UniRule"/>
</dbReference>
<evidence type="ECO:0000256" key="11">
    <source>
        <dbReference type="ARBA" id="ARBA00022840"/>
    </source>
</evidence>
<comment type="function">
    <text evidence="1">Catalyzes the phosphorylation of riboflavin to FMN followed by the adenylation of FMN to FAD.</text>
</comment>
<dbReference type="CDD" id="cd02064">
    <property type="entry name" value="FAD_synthetase_N"/>
    <property type="match status" value="1"/>
</dbReference>
<dbReference type="InterPro" id="IPR002606">
    <property type="entry name" value="Riboflavin_kinase_bac"/>
</dbReference>
<keyword evidence="5 15" id="KW-0288">FMN</keyword>
<dbReference type="PIRSF" id="PIRSF004491">
    <property type="entry name" value="FAD_Synth"/>
    <property type="match status" value="1"/>
</dbReference>
<proteinExistence type="inferred from homology"/>
<dbReference type="FunFam" id="2.40.30.30:FF:000003">
    <property type="entry name" value="Riboflavin biosynthesis protein"/>
    <property type="match status" value="1"/>
</dbReference>
<dbReference type="Gene3D" id="3.40.50.620">
    <property type="entry name" value="HUPs"/>
    <property type="match status" value="1"/>
</dbReference>
<dbReference type="InterPro" id="IPR015864">
    <property type="entry name" value="FAD_synthase"/>
</dbReference>
<keyword evidence="4 15" id="KW-0285">Flavoprotein</keyword>
<evidence type="ECO:0000313" key="18">
    <source>
        <dbReference type="EMBL" id="GIG21872.1"/>
    </source>
</evidence>
<dbReference type="PANTHER" id="PTHR22749">
    <property type="entry name" value="RIBOFLAVIN KINASE/FMN ADENYLYLTRANSFERASE"/>
    <property type="match status" value="1"/>
</dbReference>
<keyword evidence="6 15" id="KW-0808">Transferase</keyword>
<sequence length="363" mass="39413">MLRWNDLADVPSDFGPSVVTLGNFDGVHRGHVSVLTRMCADARVVGARSVAVTFSPHPLQVHRPDTAPPLLTGDEDRLELLELTGLDAVLMLEYTLDFARQSPEEFVRRYLVEGLRARTVVVGRDVRFGWANSGDLGTMVELGHRYGFEVEVIEDVAPAAAADPGSAEDQAADPLRRRWSSTWVRELLDAGDVVQAARVLGRPHRVRGTVVHGDARGRELGFPTANLGSDLAGMVPADGVYAGWLRRTRRADGAPVGVGEPDTVLPAAVSIGTNPTFDGHERRVEAYVLDRTDLDLYDQQVVLELVERLRPTLRFDSVDELLVRMHEDVARVREVLDGVAAEPSTEAPSEAPDEADAGGAPAA</sequence>
<dbReference type="InterPro" id="IPR014729">
    <property type="entry name" value="Rossmann-like_a/b/a_fold"/>
</dbReference>
<dbReference type="SUPFAM" id="SSF82114">
    <property type="entry name" value="Riboflavin kinase-like"/>
    <property type="match status" value="1"/>
</dbReference>
<dbReference type="Pfam" id="PF01687">
    <property type="entry name" value="Flavokinase"/>
    <property type="match status" value="1"/>
</dbReference>
<dbReference type="InterPro" id="IPR015865">
    <property type="entry name" value="Riboflavin_kinase_bac/euk"/>
</dbReference>
<comment type="similarity">
    <text evidence="15">Belongs to the ribF family.</text>
</comment>
<dbReference type="RefSeq" id="WP_203755110.1">
    <property type="nucleotide sequence ID" value="NZ_BONK01000008.1"/>
</dbReference>
<evidence type="ECO:0000256" key="8">
    <source>
        <dbReference type="ARBA" id="ARBA00022741"/>
    </source>
</evidence>
<dbReference type="Gene3D" id="2.40.30.30">
    <property type="entry name" value="Riboflavin kinase-like"/>
    <property type="match status" value="1"/>
</dbReference>
<dbReference type="InterPro" id="IPR023465">
    <property type="entry name" value="Riboflavin_kinase_dom_sf"/>
</dbReference>
<evidence type="ECO:0000259" key="17">
    <source>
        <dbReference type="SMART" id="SM00904"/>
    </source>
</evidence>
<keyword evidence="11 15" id="KW-0067">ATP-binding</keyword>
<organism evidence="18 19">
    <name type="scientific">Cellulomonas chitinilytica</name>
    <dbReference type="NCBI Taxonomy" id="398759"/>
    <lineage>
        <taxon>Bacteria</taxon>
        <taxon>Bacillati</taxon>
        <taxon>Actinomycetota</taxon>
        <taxon>Actinomycetes</taxon>
        <taxon>Micrococcales</taxon>
        <taxon>Cellulomonadaceae</taxon>
        <taxon>Cellulomonas</taxon>
    </lineage>
</organism>
<comment type="pathway">
    <text evidence="2 15">Cofactor biosynthesis; FAD biosynthesis; FAD from FMN: step 1/1.</text>
</comment>
<dbReference type="NCBIfam" id="NF004160">
    <property type="entry name" value="PRK05627.1-3"/>
    <property type="match status" value="1"/>
</dbReference>
<evidence type="ECO:0000256" key="15">
    <source>
        <dbReference type="PIRNR" id="PIRNR004491"/>
    </source>
</evidence>
<dbReference type="GO" id="GO:0005524">
    <property type="term" value="F:ATP binding"/>
    <property type="evidence" value="ECO:0007669"/>
    <property type="project" value="UniProtKB-UniRule"/>
</dbReference>
<keyword evidence="12" id="KW-0511">Multifunctional enzyme</keyword>
<dbReference type="EMBL" id="BONK01000008">
    <property type="protein sequence ID" value="GIG21872.1"/>
    <property type="molecule type" value="Genomic_DNA"/>
</dbReference>
<keyword evidence="19" id="KW-1185">Reference proteome</keyword>
<evidence type="ECO:0000256" key="13">
    <source>
        <dbReference type="ARBA" id="ARBA00047880"/>
    </source>
</evidence>
<evidence type="ECO:0000313" key="19">
    <source>
        <dbReference type="Proteomes" id="UP000632740"/>
    </source>
</evidence>